<dbReference type="GO" id="GO:0022857">
    <property type="term" value="F:transmembrane transporter activity"/>
    <property type="evidence" value="ECO:0007669"/>
    <property type="project" value="InterPro"/>
</dbReference>
<feature type="transmembrane region" description="Helical" evidence="6">
    <location>
        <begin position="926"/>
        <end position="944"/>
    </location>
</feature>
<dbReference type="CDD" id="cd17416">
    <property type="entry name" value="MFS_NPF1_2"/>
    <property type="match status" value="2"/>
</dbReference>
<feature type="transmembrane region" description="Helical" evidence="6">
    <location>
        <begin position="1047"/>
        <end position="1070"/>
    </location>
</feature>
<dbReference type="GO" id="GO:0016020">
    <property type="term" value="C:membrane"/>
    <property type="evidence" value="ECO:0007669"/>
    <property type="project" value="UniProtKB-SubCell"/>
</dbReference>
<evidence type="ECO:0000256" key="5">
    <source>
        <dbReference type="ARBA" id="ARBA00023136"/>
    </source>
</evidence>
<feature type="transmembrane region" description="Helical" evidence="6">
    <location>
        <begin position="175"/>
        <end position="194"/>
    </location>
</feature>
<feature type="transmembrane region" description="Helical" evidence="6">
    <location>
        <begin position="693"/>
        <end position="719"/>
    </location>
</feature>
<feature type="transmembrane region" description="Helical" evidence="6">
    <location>
        <begin position="483"/>
        <end position="507"/>
    </location>
</feature>
<dbReference type="InterPro" id="IPR036259">
    <property type="entry name" value="MFS_trans_sf"/>
</dbReference>
<proteinExistence type="inferred from homology"/>
<feature type="transmembrane region" description="Helical" evidence="6">
    <location>
        <begin position="130"/>
        <end position="154"/>
    </location>
</feature>
<sequence>MITEPLLSNPKGGIRALFFIIANEALERLASFGLSTNMIMYLTREYGMDAASGAQILFLYSAAGNFMPIIGAFVADTYVGRYPMIGFGCITSLLGMVLLWLTTIIPEARVPSCQISGRCNNDATAPQLLFLYFCLGLMSIGAGGIRSCSLAFGADQLRKRDSLKYAGILESFFSWYYVVSSASVFISMTCLVYIQDALGWKVGFGVPVVLMILSTLSFFLASPIYVKPKAKANWLIGFARVLVASIRKRRIELCSQNPDELYHHRKGSALVVPSERIRFLNRACVIKNPEEDLMPDGRASDPWCLCTVDQVEELKAPIKVIPIWSTGMLVSVNVCQNSFLLLQASTMNRHITSKFEIPAGSFYAFLLLSSTIWIALYDRVIIPLASKIRGKPTRLSLKQKIGLGILVSAASMAVLAIIERVRRETAIREGISDNPDAAMHMSAMWLLPFYFLLGFSEAMNGVGQNEFFYTELPKSMSSVASNLFSIGLSAASLVASFIVSVVCGFISGENQESWVSGNINKGHYDYYYWLLASLGFATFIYYLACSKAYGPCKGGQGGIAGDVSEGEPLLSSRSTKGGVRALIFIIVNEAFERLANYGLSANLILYLTREYGIDAVNGAQILYLHSAATNFTPFIGAFLADTYVGRYFMIGFGCIACLLGVILLWLTAMIPGARPHPCVQFHDSCESASTSQLLLLYSSLGLMAIGAGGIRSSSLAFGADQLGKRDKLQRAGILESFFSWYYATVSVAVFLAMTCILYIQDNMGWKVGFGIPVVLMILSTLSFFLASPIYVKSKAKAGWLDGFARVLAASFRKRSIKLSSQVTDDVYHHRKGSKLVVPTGKLRFLNKACVIRNPEDLISDGRAPNPWSLCTVDEVEELKSLIKVIPIWSTGVLMSINVLQHSFIVFQASTMDRHITSKFQVPAASFTAFQLFSSVIWIALYDRVAIPLASKIRGKPTRLSLKQRIGIGILASSAAMAALAIIESARRETAIKDGFSDDPDAVLSISAMWLLLYFFITGFAEAFCGIGQNEFFYTELPKTMSSVASNLFEMGLSVSNLVASLLVTIVRNFFKTKDQESWLSSNINKGHYDYYYWLLAGLSLVNFIYYRTCSKAYGPCKGQGGNAIDEGEALTDEDS</sequence>
<feature type="transmembrane region" description="Helical" evidence="6">
    <location>
        <begin position="887"/>
        <end position="906"/>
    </location>
</feature>
<feature type="transmembrane region" description="Helical" evidence="6">
    <location>
        <begin position="54"/>
        <end position="75"/>
    </location>
</feature>
<dbReference type="AlphaFoldDB" id="A0A835J324"/>
<dbReference type="OrthoDB" id="8904098at2759"/>
<keyword evidence="4 6" id="KW-1133">Transmembrane helix</keyword>
<keyword evidence="8" id="KW-1185">Reference proteome</keyword>
<feature type="transmembrane region" description="Helical" evidence="6">
    <location>
        <begin position="362"/>
        <end position="380"/>
    </location>
</feature>
<protein>
    <recommendedName>
        <fullName evidence="9">NPF family transporter</fullName>
    </recommendedName>
</protein>
<name>A0A835J324_9ROSI</name>
<dbReference type="SUPFAM" id="SSF103473">
    <property type="entry name" value="MFS general substrate transporter"/>
    <property type="match status" value="2"/>
</dbReference>
<feature type="transmembrane region" description="Helical" evidence="6">
    <location>
        <begin position="765"/>
        <end position="786"/>
    </location>
</feature>
<feature type="transmembrane region" description="Helical" evidence="6">
    <location>
        <begin position="740"/>
        <end position="759"/>
    </location>
</feature>
<comment type="subcellular location">
    <subcellularLocation>
        <location evidence="1">Membrane</location>
        <topology evidence="1">Multi-pass membrane protein</topology>
    </subcellularLocation>
</comment>
<feature type="transmembrane region" description="Helical" evidence="6">
    <location>
        <begin position="527"/>
        <end position="544"/>
    </location>
</feature>
<organism evidence="7 8">
    <name type="scientific">Salix dunnii</name>
    <dbReference type="NCBI Taxonomy" id="1413687"/>
    <lineage>
        <taxon>Eukaryota</taxon>
        <taxon>Viridiplantae</taxon>
        <taxon>Streptophyta</taxon>
        <taxon>Embryophyta</taxon>
        <taxon>Tracheophyta</taxon>
        <taxon>Spermatophyta</taxon>
        <taxon>Magnoliopsida</taxon>
        <taxon>eudicotyledons</taxon>
        <taxon>Gunneridae</taxon>
        <taxon>Pentapetalae</taxon>
        <taxon>rosids</taxon>
        <taxon>fabids</taxon>
        <taxon>Malpighiales</taxon>
        <taxon>Salicaceae</taxon>
        <taxon>Saliceae</taxon>
        <taxon>Salix</taxon>
    </lineage>
</organism>
<comment type="caution">
    <text evidence="7">The sequence shown here is derived from an EMBL/GenBank/DDBJ whole genome shotgun (WGS) entry which is preliminary data.</text>
</comment>
<evidence type="ECO:0008006" key="9">
    <source>
        <dbReference type="Google" id="ProtNLM"/>
    </source>
</evidence>
<feature type="transmembrane region" description="Helical" evidence="6">
    <location>
        <begin position="206"/>
        <end position="226"/>
    </location>
</feature>
<dbReference type="InterPro" id="IPR000109">
    <property type="entry name" value="POT_fam"/>
</dbReference>
<dbReference type="PANTHER" id="PTHR11654">
    <property type="entry name" value="OLIGOPEPTIDE TRANSPORTER-RELATED"/>
    <property type="match status" value="1"/>
</dbReference>
<feature type="transmembrane region" description="Helical" evidence="6">
    <location>
        <begin position="965"/>
        <end position="982"/>
    </location>
</feature>
<keyword evidence="5 6" id="KW-0472">Membrane</keyword>
<evidence type="ECO:0000313" key="8">
    <source>
        <dbReference type="Proteomes" id="UP000657918"/>
    </source>
</evidence>
<dbReference type="Gene3D" id="1.20.1250.20">
    <property type="entry name" value="MFS general substrate transporter like domains"/>
    <property type="match status" value="2"/>
</dbReference>
<evidence type="ECO:0000256" key="1">
    <source>
        <dbReference type="ARBA" id="ARBA00004141"/>
    </source>
</evidence>
<gene>
    <name evidence="7" type="ORF">SADUNF_Sadunf18G0031800</name>
</gene>
<evidence type="ECO:0000256" key="6">
    <source>
        <dbReference type="SAM" id="Phobius"/>
    </source>
</evidence>
<evidence type="ECO:0000313" key="7">
    <source>
        <dbReference type="EMBL" id="KAF9662232.1"/>
    </source>
</evidence>
<feature type="transmembrane region" description="Helical" evidence="6">
    <location>
        <begin position="647"/>
        <end position="673"/>
    </location>
</feature>
<dbReference type="EMBL" id="JADGMS010000018">
    <property type="protein sequence ID" value="KAF9662232.1"/>
    <property type="molecule type" value="Genomic_DNA"/>
</dbReference>
<feature type="transmembrane region" description="Helical" evidence="6">
    <location>
        <begin position="1090"/>
        <end position="1108"/>
    </location>
</feature>
<feature type="transmembrane region" description="Helical" evidence="6">
    <location>
        <begin position="82"/>
        <end position="101"/>
    </location>
</feature>
<reference evidence="7 8" key="1">
    <citation type="submission" date="2020-10" db="EMBL/GenBank/DDBJ databases">
        <title>Plant Genome Project.</title>
        <authorList>
            <person name="Zhang R.-G."/>
        </authorList>
    </citation>
    <scope>NUCLEOTIDE SEQUENCE [LARGE SCALE GENOMIC DNA]</scope>
    <source>
        <strain evidence="7">FAFU-HL-1</strain>
        <tissue evidence="7">Leaf</tissue>
    </source>
</reference>
<evidence type="ECO:0000256" key="4">
    <source>
        <dbReference type="ARBA" id="ARBA00022989"/>
    </source>
</evidence>
<accession>A0A835J324</accession>
<dbReference type="Pfam" id="PF00854">
    <property type="entry name" value="PTR2"/>
    <property type="match status" value="2"/>
</dbReference>
<keyword evidence="3 6" id="KW-0812">Transmembrane</keyword>
<dbReference type="Proteomes" id="UP000657918">
    <property type="component" value="Unassembled WGS sequence"/>
</dbReference>
<feature type="transmembrane region" description="Helical" evidence="6">
    <location>
        <begin position="438"/>
        <end position="462"/>
    </location>
</feature>
<feature type="transmembrane region" description="Helical" evidence="6">
    <location>
        <begin position="1002"/>
        <end position="1026"/>
    </location>
</feature>
<feature type="transmembrane region" description="Helical" evidence="6">
    <location>
        <begin position="401"/>
        <end position="418"/>
    </location>
</feature>
<evidence type="ECO:0000256" key="2">
    <source>
        <dbReference type="ARBA" id="ARBA00005982"/>
    </source>
</evidence>
<evidence type="ECO:0000256" key="3">
    <source>
        <dbReference type="ARBA" id="ARBA00022692"/>
    </source>
</evidence>
<comment type="similarity">
    <text evidence="2">Belongs to the major facilitator superfamily. Proton-dependent oligopeptide transporter (POT/PTR) (TC 2.A.17) family.</text>
</comment>